<dbReference type="Gene3D" id="1.10.720.40">
    <property type="match status" value="1"/>
</dbReference>
<dbReference type="PROSITE" id="PS51420">
    <property type="entry name" value="RHO"/>
    <property type="match status" value="1"/>
</dbReference>
<evidence type="ECO:0000256" key="1">
    <source>
        <dbReference type="ARBA" id="ARBA00022741"/>
    </source>
</evidence>
<feature type="coiled-coil region" evidence="3">
    <location>
        <begin position="711"/>
        <end position="742"/>
    </location>
</feature>
<organism evidence="7 8">
    <name type="scientific">Oikopleura dioica</name>
    <name type="common">Tunicate</name>
    <dbReference type="NCBI Taxonomy" id="34765"/>
    <lineage>
        <taxon>Eukaryota</taxon>
        <taxon>Metazoa</taxon>
        <taxon>Chordata</taxon>
        <taxon>Tunicata</taxon>
        <taxon>Appendicularia</taxon>
        <taxon>Copelata</taxon>
        <taxon>Oikopleuridae</taxon>
        <taxon>Oikopleura</taxon>
    </lineage>
</organism>
<dbReference type="InterPro" id="IPR006786">
    <property type="entry name" value="Pinin_SDK_MemA"/>
</dbReference>
<feature type="region of interest" description="Disordered" evidence="4">
    <location>
        <begin position="856"/>
        <end position="882"/>
    </location>
</feature>
<evidence type="ECO:0000259" key="6">
    <source>
        <dbReference type="PROSITE" id="PS50954"/>
    </source>
</evidence>
<dbReference type="Pfam" id="PF03020">
    <property type="entry name" value="LEM"/>
    <property type="match status" value="1"/>
</dbReference>
<dbReference type="SMART" id="SM00173">
    <property type="entry name" value="RAS"/>
    <property type="match status" value="1"/>
</dbReference>
<dbReference type="NCBIfam" id="TIGR00231">
    <property type="entry name" value="small_GTP"/>
    <property type="match status" value="1"/>
</dbReference>
<feature type="transmembrane region" description="Helical" evidence="5">
    <location>
        <begin position="1179"/>
        <end position="1198"/>
    </location>
</feature>
<keyword evidence="5" id="KW-1133">Transmembrane helix</keyword>
<proteinExistence type="predicted"/>
<feature type="domain" description="LEM" evidence="6">
    <location>
        <begin position="983"/>
        <end position="1027"/>
    </location>
</feature>
<dbReference type="Gene3D" id="3.40.50.300">
    <property type="entry name" value="P-loop containing nucleotide triphosphate hydrolases"/>
    <property type="match status" value="1"/>
</dbReference>
<feature type="compositionally biased region" description="Basic and acidic residues" evidence="4">
    <location>
        <begin position="1096"/>
        <end position="1105"/>
    </location>
</feature>
<gene>
    <name evidence="7" type="ORF">OKIOD_LOCUS11004</name>
</gene>
<evidence type="ECO:0000256" key="4">
    <source>
        <dbReference type="SAM" id="MobiDB-lite"/>
    </source>
</evidence>
<dbReference type="SMART" id="SM00175">
    <property type="entry name" value="RAB"/>
    <property type="match status" value="1"/>
</dbReference>
<dbReference type="SMART" id="SM00174">
    <property type="entry name" value="RHO"/>
    <property type="match status" value="1"/>
</dbReference>
<keyword evidence="5" id="KW-0472">Membrane</keyword>
<keyword evidence="8" id="KW-1185">Reference proteome</keyword>
<keyword evidence="1" id="KW-0547">Nucleotide-binding</keyword>
<dbReference type="InterPro" id="IPR005225">
    <property type="entry name" value="Small_GTP-bd"/>
</dbReference>
<dbReference type="CDD" id="cd01870">
    <property type="entry name" value="RhoA_like"/>
    <property type="match status" value="1"/>
</dbReference>
<evidence type="ECO:0000313" key="8">
    <source>
        <dbReference type="Proteomes" id="UP001158576"/>
    </source>
</evidence>
<keyword evidence="2" id="KW-0342">GTP-binding</keyword>
<evidence type="ECO:0000313" key="7">
    <source>
        <dbReference type="EMBL" id="CAG5105562.1"/>
    </source>
</evidence>
<dbReference type="SUPFAM" id="SSF52540">
    <property type="entry name" value="P-loop containing nucleoside triphosphate hydrolases"/>
    <property type="match status" value="1"/>
</dbReference>
<dbReference type="PROSITE" id="PS51421">
    <property type="entry name" value="RAS"/>
    <property type="match status" value="1"/>
</dbReference>
<dbReference type="InterPro" id="IPR003887">
    <property type="entry name" value="LEM_dom"/>
</dbReference>
<evidence type="ECO:0000256" key="5">
    <source>
        <dbReference type="SAM" id="Phobius"/>
    </source>
</evidence>
<keyword evidence="5" id="KW-0812">Transmembrane</keyword>
<reference evidence="7 8" key="1">
    <citation type="submission" date="2021-04" db="EMBL/GenBank/DDBJ databases">
        <authorList>
            <person name="Bliznina A."/>
        </authorList>
    </citation>
    <scope>NUCLEOTIDE SEQUENCE [LARGE SCALE GENOMIC DNA]</scope>
</reference>
<dbReference type="PROSITE" id="PS51419">
    <property type="entry name" value="RAB"/>
    <property type="match status" value="1"/>
</dbReference>
<evidence type="ECO:0000256" key="2">
    <source>
        <dbReference type="ARBA" id="ARBA00023134"/>
    </source>
</evidence>
<dbReference type="PANTHER" id="PTHR24072">
    <property type="entry name" value="RHO FAMILY GTPASE"/>
    <property type="match status" value="1"/>
</dbReference>
<dbReference type="SMART" id="SM00176">
    <property type="entry name" value="RAN"/>
    <property type="match status" value="1"/>
</dbReference>
<dbReference type="PRINTS" id="PR00449">
    <property type="entry name" value="RASTRNSFRMNG"/>
</dbReference>
<accession>A0ABN7SUF2</accession>
<dbReference type="Pfam" id="PF04696">
    <property type="entry name" value="Pinin_SDK_memA"/>
    <property type="match status" value="1"/>
</dbReference>
<keyword evidence="3" id="KW-0175">Coiled coil</keyword>
<protein>
    <submittedName>
        <fullName evidence="7">Oidioi.mRNA.OKI2018_I69.chr1.g2239.t1.cds</fullName>
    </submittedName>
</protein>
<dbReference type="SMART" id="SM00540">
    <property type="entry name" value="LEM"/>
    <property type="match status" value="1"/>
</dbReference>
<dbReference type="EMBL" id="OU015566">
    <property type="protein sequence ID" value="CAG5105562.1"/>
    <property type="molecule type" value="Genomic_DNA"/>
</dbReference>
<dbReference type="PROSITE" id="PS50954">
    <property type="entry name" value="LEM"/>
    <property type="match status" value="1"/>
</dbReference>
<dbReference type="SUPFAM" id="SSF63451">
    <property type="entry name" value="LEM domain"/>
    <property type="match status" value="1"/>
</dbReference>
<evidence type="ECO:0000256" key="3">
    <source>
        <dbReference type="SAM" id="Coils"/>
    </source>
</evidence>
<feature type="compositionally biased region" description="Low complexity" evidence="4">
    <location>
        <begin position="1126"/>
        <end position="1143"/>
    </location>
</feature>
<dbReference type="Proteomes" id="UP001158576">
    <property type="component" value="Chromosome 1"/>
</dbReference>
<dbReference type="CDD" id="cd12934">
    <property type="entry name" value="LEM"/>
    <property type="match status" value="1"/>
</dbReference>
<dbReference type="InterPro" id="IPR027417">
    <property type="entry name" value="P-loop_NTPase"/>
</dbReference>
<dbReference type="InterPro" id="IPR001806">
    <property type="entry name" value="Small_GTPase"/>
</dbReference>
<feature type="compositionally biased region" description="Low complexity" evidence="4">
    <location>
        <begin position="1150"/>
        <end position="1159"/>
    </location>
</feature>
<dbReference type="InterPro" id="IPR003578">
    <property type="entry name" value="Small_GTPase_Rho"/>
</dbReference>
<name>A0ABN7SUF2_OIKDI</name>
<sequence length="1244" mass="141199">MSTVRKKLVIVGDGACGKTCLLIVFSKDEFPEVYVPTVFENYVADIEVDNKQVELALWDTAGQEDYDRLRPLSYPDTDVILMCFAIDSPDSLENIPEKWVQEVKHFCPNVPIVLVGNKRDLRDDPSTIRELARMKQQPVKYEEGKNMADRIGARHYIECSALSGDNVRKVFELFPYEEGALDNLLKAFRHAMAVDVRSLPADSKVLVNQLRSIGLGDVEMLPEAMNEAGLAHVPLPRELNKKRPRAVIQNDQPAQMTIKRRRSSNVTDNPAVRAVVRDFLEHFSDTAPLPRPRDYVKGVDGELVLKHYLMFSGNQMFDLYEEVQDPEERVSRSAFLKIMKSLKIFVQPSERMLKTCACECCEQSAAFAEAISDAGILIRPDALLRKSICNRAEQSMEERRKCWDRDCPTCKTEQYVRQNVEELLAEIHPDTQITWTEYKNGQFGPEAHEKVAQKNEFIVKLVAYLHNGQNGCGAGPRPVTHLEMRKQSKEFLASLKDAAKNRRLMMFTADFAMGIQQRLPVENAAMHWNPASWPVLSAVSYFGDSKVYGHILAELNTAKSLMVVDGYKRLLASIVRDNLLGFDEDAKPRTLILESDGAEKEFWTAILWRQIPAMMEELREETGWSPDNLIVCKRIKGHGKGEVDASHSAIKRDVRRAMELRGVERQNAARRRAGFESADEIMNYLVGLPAYGELEDRPEDETGFRLRGRLVEEERKELLQKKREKERLLDLLEQKKELSELRPDWEENFHERSKYIQTKTEPHIFWKPRIPDARSKELLKKSQKIVEEQLDEAKQSWASFKRELTSQIEDLKENNNFSGKEENGKAEEKERIPISKRLVITRRIVNDKRVVMPKEDIKEEKREEEKKPLTKKSDDGKLKINENDDTDQTLQIVNLIRKSPQERKIHIFMHKAAPVVKSEDYVSPPVAARTRRGQKAISPSKIPRRILAPKNENEALAEIEEARALLNKDGSEAELSDAEKDYADEVQSLTNDELRNRLKNLGINVGPVVDSTRKIYEKKLVNLMSKAESGFSTDDNEEATPVGAEVEEPPKVVRRTRKKAPAEDLSQAEPVENFSDDDDIPIVQNTSSRRRSARVAKKESKKEVAQPETVPEEPVAEEKPSESGDAQPAEEQSVEQVAEAAESPAEESAAEAPTPSGEEAAKFAASSKFSFSCSCLENLPVHTIIVVVALALFMGLIWHQRDAHVKLVQNLTKMATYSYTQIYDMIMPGVDEEPVAAAEPVADN</sequence>
<feature type="coiled-coil region" evidence="3">
    <location>
        <begin position="776"/>
        <end position="821"/>
    </location>
</feature>
<dbReference type="Pfam" id="PF00071">
    <property type="entry name" value="Ras"/>
    <property type="match status" value="1"/>
</dbReference>
<feature type="region of interest" description="Disordered" evidence="4">
    <location>
        <begin position="1030"/>
        <end position="1159"/>
    </location>
</feature>
<dbReference type="InterPro" id="IPR011015">
    <property type="entry name" value="LEM/LEM-like_dom_sf"/>
</dbReference>